<dbReference type="EMBL" id="CP091196">
    <property type="protein sequence ID" value="UQS27325.1"/>
    <property type="molecule type" value="Genomic_DNA"/>
</dbReference>
<gene>
    <name evidence="2" type="ORF">L1857_33285</name>
</gene>
<evidence type="ECO:0000256" key="1">
    <source>
        <dbReference type="SAM" id="MobiDB-lite"/>
    </source>
</evidence>
<protein>
    <submittedName>
        <fullName evidence="2">Uncharacterized protein</fullName>
    </submittedName>
</protein>
<feature type="region of interest" description="Disordered" evidence="1">
    <location>
        <begin position="1"/>
        <end position="30"/>
    </location>
</feature>
<dbReference type="Proteomes" id="UP000830158">
    <property type="component" value="Chromosome"/>
</dbReference>
<proteinExistence type="predicted"/>
<reference evidence="2" key="1">
    <citation type="submission" date="2022-01" db="EMBL/GenBank/DDBJ databases">
        <title>PSI-footprinting approach for the identification of protein synthesis inhibitor producers.</title>
        <authorList>
            <person name="Handel F."/>
            <person name="Kulik A."/>
            <person name="Wex K.W."/>
            <person name="Berscheid A."/>
            <person name="Saur J.S."/>
            <person name="Winkler A."/>
            <person name="Wibberg D."/>
            <person name="Kalinowski J."/>
            <person name="Broetz-Oesterhelt H."/>
            <person name="Mast Y."/>
        </authorList>
    </citation>
    <scope>NUCLEOTIDE SEQUENCE</scope>
    <source>
        <strain evidence="2">KNN 49.3e</strain>
    </source>
</reference>
<organism evidence="2 3">
    <name type="scientific">Amycolatopsis thermalba</name>
    <dbReference type="NCBI Taxonomy" id="944492"/>
    <lineage>
        <taxon>Bacteria</taxon>
        <taxon>Bacillati</taxon>
        <taxon>Actinomycetota</taxon>
        <taxon>Actinomycetes</taxon>
        <taxon>Pseudonocardiales</taxon>
        <taxon>Pseudonocardiaceae</taxon>
        <taxon>Amycolatopsis</taxon>
    </lineage>
</organism>
<evidence type="ECO:0000313" key="2">
    <source>
        <dbReference type="EMBL" id="UQS27325.1"/>
    </source>
</evidence>
<evidence type="ECO:0000313" key="3">
    <source>
        <dbReference type="Proteomes" id="UP000830158"/>
    </source>
</evidence>
<name>A0ABY4P4K9_9PSEU</name>
<dbReference type="RefSeq" id="WP_162830955.1">
    <property type="nucleotide sequence ID" value="NZ_CP091196.1"/>
</dbReference>
<accession>A0ABY4P4K9</accession>
<keyword evidence="3" id="KW-1185">Reference proteome</keyword>
<sequence length="82" mass="8397">MTQQENPRAAIEHGLAAEDPERASGSLPAWPGCGTSTAAVTRASNCCDGPSTAVRQARSSHARLLTGLALVADTMGLDYDAA</sequence>